<name>A0A444Z299_ARAHY</name>
<protein>
    <submittedName>
        <fullName evidence="2">Uncharacterized protein</fullName>
    </submittedName>
</protein>
<dbReference type="Proteomes" id="UP000289738">
    <property type="component" value="Chromosome B05"/>
</dbReference>
<comment type="caution">
    <text evidence="2">The sequence shown here is derived from an EMBL/GenBank/DDBJ whole genome shotgun (WGS) entry which is preliminary data.</text>
</comment>
<feature type="region of interest" description="Disordered" evidence="1">
    <location>
        <begin position="1"/>
        <end position="29"/>
    </location>
</feature>
<dbReference type="AlphaFoldDB" id="A0A444Z299"/>
<keyword evidence="3" id="KW-1185">Reference proteome</keyword>
<proteinExistence type="predicted"/>
<evidence type="ECO:0000313" key="2">
    <source>
        <dbReference type="EMBL" id="RYR08290.1"/>
    </source>
</evidence>
<evidence type="ECO:0000256" key="1">
    <source>
        <dbReference type="SAM" id="MobiDB-lite"/>
    </source>
</evidence>
<reference evidence="2 3" key="1">
    <citation type="submission" date="2019-01" db="EMBL/GenBank/DDBJ databases">
        <title>Sequencing of cultivated peanut Arachis hypogaea provides insights into genome evolution and oil improvement.</title>
        <authorList>
            <person name="Chen X."/>
        </authorList>
    </citation>
    <scope>NUCLEOTIDE SEQUENCE [LARGE SCALE GENOMIC DNA]</scope>
    <source>
        <strain evidence="3">cv. Fuhuasheng</strain>
        <tissue evidence="2">Leaves</tissue>
    </source>
</reference>
<evidence type="ECO:0000313" key="3">
    <source>
        <dbReference type="Proteomes" id="UP000289738"/>
    </source>
</evidence>
<organism evidence="2 3">
    <name type="scientific">Arachis hypogaea</name>
    <name type="common">Peanut</name>
    <dbReference type="NCBI Taxonomy" id="3818"/>
    <lineage>
        <taxon>Eukaryota</taxon>
        <taxon>Viridiplantae</taxon>
        <taxon>Streptophyta</taxon>
        <taxon>Embryophyta</taxon>
        <taxon>Tracheophyta</taxon>
        <taxon>Spermatophyta</taxon>
        <taxon>Magnoliopsida</taxon>
        <taxon>eudicotyledons</taxon>
        <taxon>Gunneridae</taxon>
        <taxon>Pentapetalae</taxon>
        <taxon>rosids</taxon>
        <taxon>fabids</taxon>
        <taxon>Fabales</taxon>
        <taxon>Fabaceae</taxon>
        <taxon>Papilionoideae</taxon>
        <taxon>50 kb inversion clade</taxon>
        <taxon>dalbergioids sensu lato</taxon>
        <taxon>Dalbergieae</taxon>
        <taxon>Pterocarpus clade</taxon>
        <taxon>Arachis</taxon>
    </lineage>
</organism>
<gene>
    <name evidence="2" type="ORF">Ahy_B05g075890</name>
</gene>
<sequence>MTTNGGGRRAEGGDLESILEEQSERDENTQYVLHISHSEGEWSEEDDDTYRPIHCMTTLMPQQWIKDKKPGYLGSLGLKQIDDTPRPHFSLRVMASKYDVPIKTIALLDTGSCATVVKPNLLPSEAWIPFNKKFTTTNKETFTIDLISKKKYQIKDIFRNNNMAKSLRKLSS</sequence>
<dbReference type="EMBL" id="SDMP01000015">
    <property type="protein sequence ID" value="RYR08290.1"/>
    <property type="molecule type" value="Genomic_DNA"/>
</dbReference>
<feature type="compositionally biased region" description="Acidic residues" evidence="1">
    <location>
        <begin position="13"/>
        <end position="24"/>
    </location>
</feature>
<accession>A0A444Z299</accession>